<feature type="signal peptide" evidence="1">
    <location>
        <begin position="1"/>
        <end position="21"/>
    </location>
</feature>
<protein>
    <recommendedName>
        <fullName evidence="2">Cyanovirin-N domain-containing protein</fullName>
    </recommendedName>
</protein>
<dbReference type="OrthoDB" id="2441380at2759"/>
<feature type="chain" id="PRO_5040994858" description="Cyanovirin-N domain-containing protein" evidence="1">
    <location>
        <begin position="22"/>
        <end position="125"/>
    </location>
</feature>
<dbReference type="AlphaFoldDB" id="A0A9W4JBV1"/>
<keyword evidence="4" id="KW-1185">Reference proteome</keyword>
<sequence length="125" mass="13734">MINSLHSLLCILLSQIHIMSFHESSTDIELDDDHILKATLRDENGDEQDSELNLNEIIGNNDGQFAWGGGGFLDSADDISFELEGDDNVPVLRAKLKDVEGEEHDADINLAECIGNDNGQLVFHG</sequence>
<dbReference type="InterPro" id="IPR036673">
    <property type="entry name" value="Cyanovirin-N_sf"/>
</dbReference>
<dbReference type="InterPro" id="IPR011058">
    <property type="entry name" value="Cyanovirin-N"/>
</dbReference>
<dbReference type="EMBL" id="CAJVPG010000310">
    <property type="protein sequence ID" value="CAG8390212.1"/>
    <property type="molecule type" value="Genomic_DNA"/>
</dbReference>
<dbReference type="Pfam" id="PF08881">
    <property type="entry name" value="CVNH"/>
    <property type="match status" value="1"/>
</dbReference>
<keyword evidence="1" id="KW-0732">Signal</keyword>
<proteinExistence type="predicted"/>
<evidence type="ECO:0000313" key="3">
    <source>
        <dbReference type="EMBL" id="CAG8390212.1"/>
    </source>
</evidence>
<dbReference type="SUPFAM" id="SSF51322">
    <property type="entry name" value="Cyanovirin-N"/>
    <property type="match status" value="1"/>
</dbReference>
<dbReference type="Proteomes" id="UP001152649">
    <property type="component" value="Unassembled WGS sequence"/>
</dbReference>
<name>A0A9W4JBV1_9EURO</name>
<evidence type="ECO:0000313" key="4">
    <source>
        <dbReference type="Proteomes" id="UP001152649"/>
    </source>
</evidence>
<dbReference type="SMART" id="SM01111">
    <property type="entry name" value="CVNH"/>
    <property type="match status" value="1"/>
</dbReference>
<gene>
    <name evidence="3" type="ORF">PSALAMII_LOCUS6664</name>
</gene>
<comment type="caution">
    <text evidence="3">The sequence shown here is derived from an EMBL/GenBank/DDBJ whole genome shotgun (WGS) entry which is preliminary data.</text>
</comment>
<accession>A0A9W4JBV1</accession>
<dbReference type="PANTHER" id="PTHR42076:SF1">
    <property type="entry name" value="CYANOVIRIN-N DOMAIN-CONTAINING PROTEIN"/>
    <property type="match status" value="1"/>
</dbReference>
<dbReference type="Gene3D" id="2.30.60.10">
    <property type="entry name" value="Cyanovirin-N"/>
    <property type="match status" value="1"/>
</dbReference>
<organism evidence="3 4">
    <name type="scientific">Penicillium salamii</name>
    <dbReference type="NCBI Taxonomy" id="1612424"/>
    <lineage>
        <taxon>Eukaryota</taxon>
        <taxon>Fungi</taxon>
        <taxon>Dikarya</taxon>
        <taxon>Ascomycota</taxon>
        <taxon>Pezizomycotina</taxon>
        <taxon>Eurotiomycetes</taxon>
        <taxon>Eurotiomycetidae</taxon>
        <taxon>Eurotiales</taxon>
        <taxon>Aspergillaceae</taxon>
        <taxon>Penicillium</taxon>
    </lineage>
</organism>
<evidence type="ECO:0000259" key="2">
    <source>
        <dbReference type="SMART" id="SM01111"/>
    </source>
</evidence>
<evidence type="ECO:0000256" key="1">
    <source>
        <dbReference type="SAM" id="SignalP"/>
    </source>
</evidence>
<reference evidence="3" key="1">
    <citation type="submission" date="2021-07" db="EMBL/GenBank/DDBJ databases">
        <authorList>
            <person name="Branca A.L. A."/>
        </authorList>
    </citation>
    <scope>NUCLEOTIDE SEQUENCE</scope>
</reference>
<feature type="domain" description="Cyanovirin-N" evidence="2">
    <location>
        <begin position="20"/>
        <end position="123"/>
    </location>
</feature>
<dbReference type="PANTHER" id="PTHR42076">
    <property type="entry name" value="CYANOVIRIN-N HOMOLOG"/>
    <property type="match status" value="1"/>
</dbReference>